<dbReference type="GO" id="GO:0006310">
    <property type="term" value="P:DNA recombination"/>
    <property type="evidence" value="ECO:0007669"/>
    <property type="project" value="UniProtKB-KW"/>
</dbReference>
<evidence type="ECO:0000256" key="8">
    <source>
        <dbReference type="ARBA" id="ARBA00022932"/>
    </source>
</evidence>
<keyword evidence="10" id="KW-0233">DNA recombination</keyword>
<keyword evidence="8" id="KW-0808">Transferase</keyword>
<evidence type="ECO:0000259" key="12">
    <source>
        <dbReference type="Pfam" id="PF17921"/>
    </source>
</evidence>
<dbReference type="GO" id="GO:0003964">
    <property type="term" value="F:RNA-directed DNA polymerase activity"/>
    <property type="evidence" value="ECO:0007669"/>
    <property type="project" value="UniProtKB-KW"/>
</dbReference>
<keyword evidence="9" id="KW-0238">DNA-binding</keyword>
<dbReference type="Gene3D" id="3.30.420.10">
    <property type="entry name" value="Ribonuclease H-like superfamily/Ribonuclease H"/>
    <property type="match status" value="2"/>
</dbReference>
<evidence type="ECO:0008006" key="16">
    <source>
        <dbReference type="Google" id="ProtNLM"/>
    </source>
</evidence>
<feature type="domain" description="Integrase zinc-binding" evidence="12">
    <location>
        <begin position="188"/>
        <end position="240"/>
    </location>
</feature>
<evidence type="ECO:0000256" key="5">
    <source>
        <dbReference type="ARBA" id="ARBA00022842"/>
    </source>
</evidence>
<evidence type="ECO:0000256" key="3">
    <source>
        <dbReference type="ARBA" id="ARBA00022750"/>
    </source>
</evidence>
<proteinExistence type="predicted"/>
<sequence>MTSRQVLDIANSTARTTANKKLVRALEYMSQFDIKIVHKPGKDHLVPDALSRLASTDNTPPHRSGGLDQFPDDRECNAFLADTGGHHVHLPPMRLTPPAEPREIAGIPLEQTARQPTVTMIHMDPDFKRRIQRGYDEDPVWRKIKSTLQTNIAIQQDDPDNAAILPFHIQDGLIWKTPADRQETRLCIPRTCIQDIFESIHNGGHHGYARISEFLADYCIHNGLKQLRAYLSHCPQCKIFQIRRHRAYGNLQPILLPPCPYYMISIDFMLALPKSRVGQLDAALVAVDKLSKEVQIMLGKSTDNAIAWAKTLHRRLLTANWGYPKVILSDHGQTERTIQTIGSALRHYIHSLESPEDWPESIPHLQFRQNNAKAKSTGLAPNETVRGFTSSDVIAGIYRDIKTDITPPRSRIQIHDAIAVASMTMKWHHDRRHTTRFFSIGDRVYLHLHQGYQIPQAAIVGRKYGMRYAGPFRIVERIGRAAYRLQLPATWRIHDVISVDHLEPAGRIDPFGRALPDIPPVTDADKIQDHIKASRDTSRGKQYLTAYRHLGSEYDTWLSGPNVQEEVLKKWQEEGRS</sequence>
<evidence type="ECO:0000256" key="1">
    <source>
        <dbReference type="ARBA" id="ARBA00022670"/>
    </source>
</evidence>
<evidence type="ECO:0000256" key="10">
    <source>
        <dbReference type="ARBA" id="ARBA00023172"/>
    </source>
</evidence>
<evidence type="ECO:0000313" key="15">
    <source>
        <dbReference type="Proteomes" id="UP001056436"/>
    </source>
</evidence>
<comment type="caution">
    <text evidence="14">The sequence shown here is derived from an EMBL/GenBank/DDBJ whole genome shotgun (WGS) entry which is preliminary data.</text>
</comment>
<dbReference type="InterPro" id="IPR050951">
    <property type="entry name" value="Retrovirus_Pol_polyprotein"/>
</dbReference>
<dbReference type="InterPro" id="IPR056924">
    <property type="entry name" value="SH3_Tf2-1"/>
</dbReference>
<accession>A0A9P9X7E0</accession>
<dbReference type="AlphaFoldDB" id="A0A9P9X7E0"/>
<dbReference type="Pfam" id="PF17921">
    <property type="entry name" value="Integrase_H2C2"/>
    <property type="match status" value="1"/>
</dbReference>
<evidence type="ECO:0000256" key="9">
    <source>
        <dbReference type="ARBA" id="ARBA00023125"/>
    </source>
</evidence>
<dbReference type="SUPFAM" id="SSF53098">
    <property type="entry name" value="Ribonuclease H-like"/>
    <property type="match status" value="1"/>
</dbReference>
<dbReference type="InterPro" id="IPR012337">
    <property type="entry name" value="RNaseH-like_sf"/>
</dbReference>
<keyword evidence="3" id="KW-0064">Aspartyl protease</keyword>
<keyword evidence="4" id="KW-0378">Hydrolase</keyword>
<evidence type="ECO:0000256" key="2">
    <source>
        <dbReference type="ARBA" id="ARBA00022723"/>
    </source>
</evidence>
<feature type="region of interest" description="Disordered" evidence="11">
    <location>
        <begin position="52"/>
        <end position="71"/>
    </location>
</feature>
<keyword evidence="7" id="KW-0695">RNA-directed DNA polymerase</keyword>
<dbReference type="GO" id="GO:0006508">
    <property type="term" value="P:proteolysis"/>
    <property type="evidence" value="ECO:0007669"/>
    <property type="project" value="UniProtKB-KW"/>
</dbReference>
<dbReference type="PANTHER" id="PTHR37984">
    <property type="entry name" value="PROTEIN CBG26694"/>
    <property type="match status" value="1"/>
</dbReference>
<keyword evidence="2" id="KW-0479">Metal-binding</keyword>
<evidence type="ECO:0000256" key="7">
    <source>
        <dbReference type="ARBA" id="ARBA00022918"/>
    </source>
</evidence>
<dbReference type="InterPro" id="IPR041588">
    <property type="entry name" value="Integrase_H2C2"/>
</dbReference>
<dbReference type="GO" id="GO:0015074">
    <property type="term" value="P:DNA integration"/>
    <property type="evidence" value="ECO:0007669"/>
    <property type="project" value="UniProtKB-KW"/>
</dbReference>
<evidence type="ECO:0000313" key="14">
    <source>
        <dbReference type="EMBL" id="KAI3540897.1"/>
    </source>
</evidence>
<protein>
    <recommendedName>
        <fullName evidence="16">Integrase catalytic domain-containing protein</fullName>
    </recommendedName>
</protein>
<feature type="domain" description="Tf2-1-like SH3-like" evidence="13">
    <location>
        <begin position="441"/>
        <end position="504"/>
    </location>
</feature>
<reference evidence="14" key="1">
    <citation type="submission" date="2019-01" db="EMBL/GenBank/DDBJ databases">
        <title>Colletotrichum abscissum LGMF1257.</title>
        <authorList>
            <person name="Baroncelli R."/>
        </authorList>
    </citation>
    <scope>NUCLEOTIDE SEQUENCE</scope>
    <source>
        <strain evidence="14">Ca142</strain>
    </source>
</reference>
<keyword evidence="1" id="KW-0645">Protease</keyword>
<keyword evidence="8" id="KW-0239">DNA-directed DNA polymerase</keyword>
<keyword evidence="8" id="KW-0548">Nucleotidyltransferase</keyword>
<gene>
    <name evidence="14" type="ORF">CABS02_10922</name>
</gene>
<dbReference type="Gene3D" id="1.10.340.70">
    <property type="match status" value="1"/>
</dbReference>
<dbReference type="OrthoDB" id="5028386at2759"/>
<dbReference type="GO" id="GO:0046872">
    <property type="term" value="F:metal ion binding"/>
    <property type="evidence" value="ECO:0007669"/>
    <property type="project" value="UniProtKB-KW"/>
</dbReference>
<dbReference type="GO" id="GO:0003677">
    <property type="term" value="F:DNA binding"/>
    <property type="evidence" value="ECO:0007669"/>
    <property type="project" value="UniProtKB-KW"/>
</dbReference>
<dbReference type="GO" id="GO:0004190">
    <property type="term" value="F:aspartic-type endopeptidase activity"/>
    <property type="evidence" value="ECO:0007669"/>
    <property type="project" value="UniProtKB-KW"/>
</dbReference>
<dbReference type="Proteomes" id="UP001056436">
    <property type="component" value="Unassembled WGS sequence"/>
</dbReference>
<evidence type="ECO:0000256" key="6">
    <source>
        <dbReference type="ARBA" id="ARBA00022908"/>
    </source>
</evidence>
<organism evidence="14 15">
    <name type="scientific">Colletotrichum abscissum</name>
    <dbReference type="NCBI Taxonomy" id="1671311"/>
    <lineage>
        <taxon>Eukaryota</taxon>
        <taxon>Fungi</taxon>
        <taxon>Dikarya</taxon>
        <taxon>Ascomycota</taxon>
        <taxon>Pezizomycotina</taxon>
        <taxon>Sordariomycetes</taxon>
        <taxon>Hypocreomycetidae</taxon>
        <taxon>Glomerellales</taxon>
        <taxon>Glomerellaceae</taxon>
        <taxon>Colletotrichum</taxon>
        <taxon>Colletotrichum acutatum species complex</taxon>
    </lineage>
</organism>
<keyword evidence="15" id="KW-1185">Reference proteome</keyword>
<dbReference type="Pfam" id="PF24626">
    <property type="entry name" value="SH3_Tf2-1"/>
    <property type="match status" value="1"/>
</dbReference>
<keyword evidence="5" id="KW-0460">Magnesium</keyword>
<evidence type="ECO:0000259" key="13">
    <source>
        <dbReference type="Pfam" id="PF24626"/>
    </source>
</evidence>
<keyword evidence="6" id="KW-0229">DNA integration</keyword>
<dbReference type="EMBL" id="SDAQ01000088">
    <property type="protein sequence ID" value="KAI3540897.1"/>
    <property type="molecule type" value="Genomic_DNA"/>
</dbReference>
<evidence type="ECO:0000256" key="4">
    <source>
        <dbReference type="ARBA" id="ARBA00022801"/>
    </source>
</evidence>
<dbReference type="GO" id="GO:0003887">
    <property type="term" value="F:DNA-directed DNA polymerase activity"/>
    <property type="evidence" value="ECO:0007669"/>
    <property type="project" value="UniProtKB-KW"/>
</dbReference>
<dbReference type="PANTHER" id="PTHR37984:SF5">
    <property type="entry name" value="PROTEIN NYNRIN-LIKE"/>
    <property type="match status" value="1"/>
</dbReference>
<name>A0A9P9X7E0_9PEZI</name>
<dbReference type="InterPro" id="IPR036397">
    <property type="entry name" value="RNaseH_sf"/>
</dbReference>
<evidence type="ECO:0000256" key="11">
    <source>
        <dbReference type="SAM" id="MobiDB-lite"/>
    </source>
</evidence>